<feature type="binding site" evidence="8">
    <location>
        <begin position="131"/>
        <end position="132"/>
    </location>
    <ligand>
        <name>NAD(+)</name>
        <dbReference type="ChEBI" id="CHEBI:57540"/>
    </ligand>
</feature>
<keyword evidence="4 8" id="KW-0862">Zinc</keyword>
<dbReference type="Gene3D" id="3.40.50.1970">
    <property type="match status" value="1"/>
</dbReference>
<comment type="similarity">
    <text evidence="8">Belongs to the sugar phosphate cyclases superfamily. Dehydroquinate synthase family.</text>
</comment>
<comment type="subcellular location">
    <subcellularLocation>
        <location evidence="8">Cytoplasm</location>
    </subcellularLocation>
</comment>
<reference evidence="12 13" key="1">
    <citation type="submission" date="2022-06" db="EMBL/GenBank/DDBJ databases">
        <title>Isolation of gut microbiota from human fecal samples.</title>
        <authorList>
            <person name="Pamer E.G."/>
            <person name="Barat B."/>
            <person name="Waligurski E."/>
            <person name="Medina S."/>
            <person name="Paddock L."/>
            <person name="Mostad J."/>
        </authorList>
    </citation>
    <scope>NUCLEOTIDE SEQUENCE [LARGE SCALE GENOMIC DNA]</scope>
    <source>
        <strain evidence="12 13">SL.3.17</strain>
    </source>
</reference>
<dbReference type="GO" id="GO:0003856">
    <property type="term" value="F:3-dehydroquinate synthase activity"/>
    <property type="evidence" value="ECO:0007669"/>
    <property type="project" value="UniProtKB-EC"/>
</dbReference>
<comment type="catalytic activity">
    <reaction evidence="8">
        <text>7-phospho-2-dehydro-3-deoxy-D-arabino-heptonate = 3-dehydroquinate + phosphate</text>
        <dbReference type="Rhea" id="RHEA:21968"/>
        <dbReference type="ChEBI" id="CHEBI:32364"/>
        <dbReference type="ChEBI" id="CHEBI:43474"/>
        <dbReference type="ChEBI" id="CHEBI:58394"/>
        <dbReference type="EC" id="4.2.3.4"/>
    </reaction>
</comment>
<evidence type="ECO:0000259" key="10">
    <source>
        <dbReference type="Pfam" id="PF01761"/>
    </source>
</evidence>
<dbReference type="RefSeq" id="WP_256131793.1">
    <property type="nucleotide sequence ID" value="NZ_JANFXK010000007.1"/>
</dbReference>
<feature type="binding site" evidence="8">
    <location>
        <begin position="171"/>
        <end position="174"/>
    </location>
    <ligand>
        <name>NAD(+)</name>
        <dbReference type="ChEBI" id="CHEBI:57540"/>
    </ligand>
</feature>
<comment type="caution">
    <text evidence="8">Lacks conserved residue(s) required for the propagation of feature annotation.</text>
</comment>
<evidence type="ECO:0000256" key="4">
    <source>
        <dbReference type="ARBA" id="ARBA00022833"/>
    </source>
</evidence>
<evidence type="ECO:0000256" key="5">
    <source>
        <dbReference type="ARBA" id="ARBA00023027"/>
    </source>
</evidence>
<keyword evidence="5 8" id="KW-0520">NAD</keyword>
<dbReference type="EMBL" id="JANFXK010000007">
    <property type="protein sequence ID" value="MCQ4636597.1"/>
    <property type="molecule type" value="Genomic_DNA"/>
</dbReference>
<evidence type="ECO:0000256" key="8">
    <source>
        <dbReference type="HAMAP-Rule" id="MF_00110"/>
    </source>
</evidence>
<dbReference type="Pfam" id="PF24621">
    <property type="entry name" value="DHQS_C"/>
    <property type="match status" value="1"/>
</dbReference>
<feature type="binding site" evidence="8">
    <location>
        <position position="153"/>
    </location>
    <ligand>
        <name>NAD(+)</name>
        <dbReference type="ChEBI" id="CHEBI:57540"/>
    </ligand>
</feature>
<sequence>MEKILITASKTYEVLTGEGLLPRAGRLIRPVLSEKAQKLCIVTDDTVDRLYSGVLSDSLTDAGYETVKFVFPPGEASKSLDTLSELLEFLADHQLTRSDALIALGGGIVGDLTGFAAASYLRGIDFVQVPTTLLAAVDSSVGGKTGINLKAGKNLAGAFWQPSLVLFDIDTMKTLSYDLLLDGAAEAIKAGAIADRELFSYIDRVDRLDAPETIRYLSSRAIEIKRQVVEADERDTGVRQLLNFGHTVGHAIEKCSDFSISHGHAVAMGMVICARAALALGWSQEDCLSPLLASLEKFSFPLACPYSAEELCNAALKDKKRMGDTITLVIPAALGDCRLKKIPISQLNEFIKAGLS</sequence>
<evidence type="ECO:0000256" key="1">
    <source>
        <dbReference type="ARBA" id="ARBA00001911"/>
    </source>
</evidence>
<evidence type="ECO:0000259" key="11">
    <source>
        <dbReference type="Pfam" id="PF24621"/>
    </source>
</evidence>
<evidence type="ECO:0000256" key="9">
    <source>
        <dbReference type="NCBIfam" id="TIGR01357"/>
    </source>
</evidence>
<comment type="function">
    <text evidence="8">Catalyzes the conversion of 3-deoxy-D-arabino-heptulosonate 7-phosphate (DAHP) to dehydroquinate (DHQ).</text>
</comment>
<feature type="binding site" evidence="8">
    <location>
        <position position="186"/>
    </location>
    <ligand>
        <name>Zn(2+)</name>
        <dbReference type="ChEBI" id="CHEBI:29105"/>
    </ligand>
</feature>
<dbReference type="PANTHER" id="PTHR43622:SF1">
    <property type="entry name" value="3-DEHYDROQUINATE SYNTHASE"/>
    <property type="match status" value="1"/>
</dbReference>
<evidence type="ECO:0000313" key="13">
    <source>
        <dbReference type="Proteomes" id="UP001524502"/>
    </source>
</evidence>
<evidence type="ECO:0000256" key="2">
    <source>
        <dbReference type="ARBA" id="ARBA00022723"/>
    </source>
</evidence>
<dbReference type="SUPFAM" id="SSF56796">
    <property type="entry name" value="Dehydroquinate synthase-like"/>
    <property type="match status" value="1"/>
</dbReference>
<evidence type="ECO:0000256" key="6">
    <source>
        <dbReference type="ARBA" id="ARBA00023239"/>
    </source>
</evidence>
<dbReference type="InterPro" id="IPR016037">
    <property type="entry name" value="DHQ_synth_AroB"/>
</dbReference>
<dbReference type="Proteomes" id="UP001524502">
    <property type="component" value="Unassembled WGS sequence"/>
</dbReference>
<dbReference type="InterPro" id="IPR050071">
    <property type="entry name" value="Dehydroquinate_synthase"/>
</dbReference>
<feature type="binding site" evidence="8">
    <location>
        <position position="246"/>
    </location>
    <ligand>
        <name>Zn(2+)</name>
        <dbReference type="ChEBI" id="CHEBI:29105"/>
    </ligand>
</feature>
<dbReference type="PIRSF" id="PIRSF001455">
    <property type="entry name" value="DHQ_synth"/>
    <property type="match status" value="1"/>
</dbReference>
<feature type="domain" description="3-dehydroquinate synthase C-terminal" evidence="11">
    <location>
        <begin position="183"/>
        <end position="320"/>
    </location>
</feature>
<feature type="binding site" evidence="8">
    <location>
        <position position="144"/>
    </location>
    <ligand>
        <name>NAD(+)</name>
        <dbReference type="ChEBI" id="CHEBI:57540"/>
    </ligand>
</feature>
<evidence type="ECO:0000256" key="3">
    <source>
        <dbReference type="ARBA" id="ARBA00022741"/>
    </source>
</evidence>
<organism evidence="12 13">
    <name type="scientific">Anaerovorax odorimutans</name>
    <dbReference type="NCBI Taxonomy" id="109327"/>
    <lineage>
        <taxon>Bacteria</taxon>
        <taxon>Bacillati</taxon>
        <taxon>Bacillota</taxon>
        <taxon>Clostridia</taxon>
        <taxon>Peptostreptococcales</taxon>
        <taxon>Anaerovoracaceae</taxon>
        <taxon>Anaerovorax</taxon>
    </lineage>
</organism>
<dbReference type="InterPro" id="IPR030963">
    <property type="entry name" value="DHQ_synth_fam"/>
</dbReference>
<name>A0ABT1RN38_9FIRM</name>
<keyword evidence="7 8" id="KW-0170">Cobalt</keyword>
<evidence type="ECO:0000313" key="12">
    <source>
        <dbReference type="EMBL" id="MCQ4636597.1"/>
    </source>
</evidence>
<comment type="cofactor">
    <cofactor evidence="1 8">
        <name>NAD(+)</name>
        <dbReference type="ChEBI" id="CHEBI:57540"/>
    </cofactor>
</comment>
<dbReference type="CDD" id="cd08195">
    <property type="entry name" value="DHQS"/>
    <property type="match status" value="1"/>
</dbReference>
<keyword evidence="6 8" id="KW-0456">Lyase</keyword>
<evidence type="ECO:0000256" key="7">
    <source>
        <dbReference type="ARBA" id="ARBA00023285"/>
    </source>
</evidence>
<keyword evidence="8" id="KW-0028">Amino-acid biosynthesis</keyword>
<dbReference type="Gene3D" id="1.20.1090.10">
    <property type="entry name" value="Dehydroquinate synthase-like - alpha domain"/>
    <property type="match status" value="1"/>
</dbReference>
<feature type="binding site" evidence="8">
    <location>
        <position position="262"/>
    </location>
    <ligand>
        <name>Zn(2+)</name>
        <dbReference type="ChEBI" id="CHEBI:29105"/>
    </ligand>
</feature>
<dbReference type="InterPro" id="IPR056179">
    <property type="entry name" value="DHQS_C"/>
</dbReference>
<comment type="pathway">
    <text evidence="8">Metabolic intermediate biosynthesis; chorismate biosynthesis; chorismate from D-erythrose 4-phosphate and phosphoenolpyruvate: step 2/7.</text>
</comment>
<dbReference type="Pfam" id="PF01761">
    <property type="entry name" value="DHQ_synthase"/>
    <property type="match status" value="1"/>
</dbReference>
<proteinExistence type="inferred from homology"/>
<keyword evidence="8" id="KW-0057">Aromatic amino acid biosynthesis</keyword>
<keyword evidence="2 8" id="KW-0479">Metal-binding</keyword>
<keyword evidence="8" id="KW-0963">Cytoplasm</keyword>
<keyword evidence="13" id="KW-1185">Reference proteome</keyword>
<keyword evidence="3 8" id="KW-0547">Nucleotide-binding</keyword>
<protein>
    <recommendedName>
        <fullName evidence="8 9">3-dehydroquinate synthase</fullName>
        <shortName evidence="8">DHQS</shortName>
        <ecNumber evidence="8 9">4.2.3.4</ecNumber>
    </recommendedName>
</protein>
<gene>
    <name evidence="8 12" type="primary">aroB</name>
    <name evidence="12" type="ORF">NE619_07635</name>
</gene>
<dbReference type="NCBIfam" id="TIGR01357">
    <property type="entry name" value="aroB"/>
    <property type="match status" value="1"/>
</dbReference>
<dbReference type="HAMAP" id="MF_00110">
    <property type="entry name" value="DHQ_synthase"/>
    <property type="match status" value="1"/>
</dbReference>
<feature type="domain" description="3-dehydroquinate synthase N-terminal" evidence="10">
    <location>
        <begin position="69"/>
        <end position="177"/>
    </location>
</feature>
<comment type="caution">
    <text evidence="12">The sequence shown here is derived from an EMBL/GenBank/DDBJ whole genome shotgun (WGS) entry which is preliminary data.</text>
</comment>
<accession>A0ABT1RN38</accession>
<dbReference type="InterPro" id="IPR030960">
    <property type="entry name" value="DHQS/DOIS_N"/>
</dbReference>
<dbReference type="EC" id="4.2.3.4" evidence="8 9"/>
<comment type="cofactor">
    <cofactor evidence="8">
        <name>Co(2+)</name>
        <dbReference type="ChEBI" id="CHEBI:48828"/>
    </cofactor>
    <cofactor evidence="8">
        <name>Zn(2+)</name>
        <dbReference type="ChEBI" id="CHEBI:29105"/>
    </cofactor>
    <text evidence="8">Binds 1 divalent metal cation per subunit. Can use either Co(2+) or Zn(2+).</text>
</comment>
<dbReference type="PANTHER" id="PTHR43622">
    <property type="entry name" value="3-DEHYDROQUINATE SYNTHASE"/>
    <property type="match status" value="1"/>
</dbReference>